<proteinExistence type="predicted"/>
<dbReference type="Pfam" id="PF00027">
    <property type="entry name" value="cNMP_binding"/>
    <property type="match status" value="1"/>
</dbReference>
<dbReference type="SUPFAM" id="SSF51206">
    <property type="entry name" value="cAMP-binding domain-like"/>
    <property type="match status" value="1"/>
</dbReference>
<protein>
    <recommendedName>
        <fullName evidence="1">Cyclic nucleotide-binding domain-containing protein</fullName>
    </recommendedName>
</protein>
<organism evidence="2">
    <name type="scientific">Noctiluca scintillans</name>
    <name type="common">Sea sparkle</name>
    <name type="synonym">Red tide dinoflagellate</name>
    <dbReference type="NCBI Taxonomy" id="2966"/>
    <lineage>
        <taxon>Eukaryota</taxon>
        <taxon>Sar</taxon>
        <taxon>Alveolata</taxon>
        <taxon>Dinophyceae</taxon>
        <taxon>Noctilucales</taxon>
        <taxon>Noctilucaceae</taxon>
        <taxon>Noctiluca</taxon>
    </lineage>
</organism>
<dbReference type="InterPro" id="IPR018490">
    <property type="entry name" value="cNMP-bd_dom_sf"/>
</dbReference>
<dbReference type="InterPro" id="IPR014710">
    <property type="entry name" value="RmlC-like_jellyroll"/>
</dbReference>
<reference evidence="2" key="1">
    <citation type="submission" date="2021-01" db="EMBL/GenBank/DDBJ databases">
        <authorList>
            <person name="Corre E."/>
            <person name="Pelletier E."/>
            <person name="Niang G."/>
            <person name="Scheremetjew M."/>
            <person name="Finn R."/>
            <person name="Kale V."/>
            <person name="Holt S."/>
            <person name="Cochrane G."/>
            <person name="Meng A."/>
            <person name="Brown T."/>
            <person name="Cohen L."/>
        </authorList>
    </citation>
    <scope>NUCLEOTIDE SEQUENCE</scope>
</reference>
<dbReference type="AlphaFoldDB" id="A0A7S1ADX0"/>
<evidence type="ECO:0000259" key="1">
    <source>
        <dbReference type="PROSITE" id="PS50042"/>
    </source>
</evidence>
<dbReference type="Gene3D" id="2.60.120.10">
    <property type="entry name" value="Jelly Rolls"/>
    <property type="match status" value="1"/>
</dbReference>
<dbReference type="InterPro" id="IPR000595">
    <property type="entry name" value="cNMP-bd_dom"/>
</dbReference>
<name>A0A7S1ADX0_NOCSC</name>
<sequence length="314" mass="35234">MVRLRIGRFAWELYYTRTKSVVPGQQLRRRVSDFLGHFGYLTALGEYVMTDMVWLRVFASGGCGMICCYQLLQPKVQTISVFWQIVYVTVNAFQIYLLKRAQPELNHEELQLFTQCQEVFTPRQVCSMVDLGEWRELPDGARLLGDGASGEVFFIVAGSCEQSANGLPVGITGPGNIVCDTDVVRGASATATVTAQGKVRCLTIPVEAFRKLLDKDPDLREALQTIVARALVVRMSQLNQAAKNHQYRAMLEVVCTGDDDPRVAAQIAEYRYWHRISDEDHELMVSSLPRCSNYCTDLLQVVPPTLDAVETADR</sequence>
<dbReference type="EMBL" id="HBFQ01036120">
    <property type="protein sequence ID" value="CAD8851116.1"/>
    <property type="molecule type" value="Transcribed_RNA"/>
</dbReference>
<feature type="domain" description="Cyclic nucleotide-binding" evidence="1">
    <location>
        <begin position="128"/>
        <end position="230"/>
    </location>
</feature>
<accession>A0A7S1ADX0</accession>
<gene>
    <name evidence="2" type="ORF">NSCI0253_LOCUS25466</name>
</gene>
<evidence type="ECO:0000313" key="2">
    <source>
        <dbReference type="EMBL" id="CAD8851116.1"/>
    </source>
</evidence>
<dbReference type="CDD" id="cd00038">
    <property type="entry name" value="CAP_ED"/>
    <property type="match status" value="1"/>
</dbReference>
<dbReference type="PROSITE" id="PS50042">
    <property type="entry name" value="CNMP_BINDING_3"/>
    <property type="match status" value="1"/>
</dbReference>